<dbReference type="RefSeq" id="WP_176818655.1">
    <property type="nucleotide sequence ID" value="NZ_JABXWP010000028.1"/>
</dbReference>
<comment type="caution">
    <text evidence="1">The sequence shown here is derived from an EMBL/GenBank/DDBJ whole genome shotgun (WGS) entry which is preliminary data.</text>
</comment>
<organism evidence="1 2">
    <name type="scientific">Lacticaseibacillus rhamnosus</name>
    <name type="common">Lactobacillus rhamnosus</name>
    <dbReference type="NCBI Taxonomy" id="47715"/>
    <lineage>
        <taxon>Bacteria</taxon>
        <taxon>Bacillati</taxon>
        <taxon>Bacillota</taxon>
        <taxon>Bacilli</taxon>
        <taxon>Lactobacillales</taxon>
        <taxon>Lactobacillaceae</taxon>
        <taxon>Lacticaseibacillus</taxon>
    </lineage>
</organism>
<proteinExistence type="predicted"/>
<sequence length="55" mass="6604">MNDRHRAVVRARKEQLMYERRKYERTMDGLAKALYPVFKAAAATIEQWLAAFKFR</sequence>
<name>A0A7Y7QHY1_LACRH</name>
<dbReference type="Proteomes" id="UP000542889">
    <property type="component" value="Unassembled WGS sequence"/>
</dbReference>
<evidence type="ECO:0000313" key="1">
    <source>
        <dbReference type="EMBL" id="NVO89450.1"/>
    </source>
</evidence>
<gene>
    <name evidence="1" type="ORF">HWN39_13320</name>
</gene>
<protein>
    <submittedName>
        <fullName evidence="1">Uncharacterized protein</fullName>
    </submittedName>
</protein>
<reference evidence="1 2" key="1">
    <citation type="submission" date="2020-06" db="EMBL/GenBank/DDBJ databases">
        <title>Lactobacillus rhamnosus QC,genome.</title>
        <authorList>
            <person name="Yi H."/>
            <person name="Jin M."/>
        </authorList>
    </citation>
    <scope>NUCLEOTIDE SEQUENCE [LARGE SCALE GENOMIC DNA]</scope>
    <source>
        <strain evidence="1 2">QC</strain>
    </source>
</reference>
<dbReference type="EMBL" id="JABXWP010000028">
    <property type="protein sequence ID" value="NVO89450.1"/>
    <property type="molecule type" value="Genomic_DNA"/>
</dbReference>
<evidence type="ECO:0000313" key="2">
    <source>
        <dbReference type="Proteomes" id="UP000542889"/>
    </source>
</evidence>
<dbReference type="AlphaFoldDB" id="A0A7Y7QHY1"/>
<accession>A0A7Y7QHY1</accession>